<name>A0A843VM07_COLES</name>
<comment type="caution">
    <text evidence="1">The sequence shown here is derived from an EMBL/GenBank/DDBJ whole genome shotgun (WGS) entry which is preliminary data.</text>
</comment>
<organism evidence="1 2">
    <name type="scientific">Colocasia esculenta</name>
    <name type="common">Wild taro</name>
    <name type="synonym">Arum esculentum</name>
    <dbReference type="NCBI Taxonomy" id="4460"/>
    <lineage>
        <taxon>Eukaryota</taxon>
        <taxon>Viridiplantae</taxon>
        <taxon>Streptophyta</taxon>
        <taxon>Embryophyta</taxon>
        <taxon>Tracheophyta</taxon>
        <taxon>Spermatophyta</taxon>
        <taxon>Magnoliopsida</taxon>
        <taxon>Liliopsida</taxon>
        <taxon>Araceae</taxon>
        <taxon>Aroideae</taxon>
        <taxon>Colocasieae</taxon>
        <taxon>Colocasia</taxon>
    </lineage>
</organism>
<proteinExistence type="predicted"/>
<evidence type="ECO:0000313" key="1">
    <source>
        <dbReference type="EMBL" id="MQL96086.1"/>
    </source>
</evidence>
<keyword evidence="2" id="KW-1185">Reference proteome</keyword>
<reference evidence="1" key="1">
    <citation type="submission" date="2017-07" db="EMBL/GenBank/DDBJ databases">
        <title>Taro Niue Genome Assembly and Annotation.</title>
        <authorList>
            <person name="Atibalentja N."/>
            <person name="Keating K."/>
            <person name="Fields C.J."/>
        </authorList>
    </citation>
    <scope>NUCLEOTIDE SEQUENCE</scope>
    <source>
        <strain evidence="1">Niue_2</strain>
        <tissue evidence="1">Leaf</tissue>
    </source>
</reference>
<dbReference type="AlphaFoldDB" id="A0A843VM07"/>
<protein>
    <submittedName>
        <fullName evidence="1">Uncharacterized protein</fullName>
    </submittedName>
</protein>
<accession>A0A843VM07</accession>
<sequence length="106" mass="12079">MTTKEMKIEEISKETNIFKLAINIQLDRWCIHPTVQTILMHTCATVQATVQLFLFTSNPNKATVQVPIYSTPPFYTVHAYTSLHTLSPSTSPTDLHYSYTRIASFI</sequence>
<evidence type="ECO:0000313" key="2">
    <source>
        <dbReference type="Proteomes" id="UP000652761"/>
    </source>
</evidence>
<gene>
    <name evidence="1" type="ORF">Taro_028758</name>
</gene>
<dbReference type="Proteomes" id="UP000652761">
    <property type="component" value="Unassembled WGS sequence"/>
</dbReference>
<dbReference type="EMBL" id="NMUH01001873">
    <property type="protein sequence ID" value="MQL96086.1"/>
    <property type="molecule type" value="Genomic_DNA"/>
</dbReference>